<dbReference type="CDD" id="cd03801">
    <property type="entry name" value="GT4_PimA-like"/>
    <property type="match status" value="1"/>
</dbReference>
<dbReference type="AlphaFoldDB" id="A0A380W4W4"/>
<accession>A0A380W4W4</accession>
<evidence type="ECO:0000259" key="1">
    <source>
        <dbReference type="Pfam" id="PF00534"/>
    </source>
</evidence>
<keyword evidence="2" id="KW-0328">Glycosyltransferase</keyword>
<dbReference type="RefSeq" id="WP_002718760.1">
    <property type="nucleotide sequence ID" value="NZ_UFSI01000001.1"/>
</dbReference>
<protein>
    <submittedName>
        <fullName evidence="2">D-inositol-3-phosphate glycosyltransferase</fullName>
        <ecNumber evidence="2">2.4.1.250</ecNumber>
    </submittedName>
</protein>
<sequence length="366" mass="41094">MATIVFADKTLRYDGRDLESRPLGGTESSVIQCARELAKRGHQVTVYSNCDTPVMDRGVMWRPLDGERPDTCDLYIACHQPELLGFVRKPRRNALWVLWPVNQLKHYKKFWRLWLHRPVPILISLHQAKKYSPVLPQHNPMFVLPHGLPEDIRGHAPLAAPPPPRAIFASHPTRNLRRVVEIWAKYILPRVPNAVLDVYGINALKDGDDAWKLWEGTTLPPGMPAEVKASVHVHTPQSRETLIAAMRSARVMLYPGHKAEAFCLAVAEAQALGLPAIVSNITVMPERVIDGLTGFVHDDDAKFGADAVRLLTDDALWRSQHEAALRYQQGIDWSEHAGRLESVLLADIEPIYRSVLALPPPSNLTQ</sequence>
<keyword evidence="2" id="KW-0808">Transferase</keyword>
<evidence type="ECO:0000313" key="3">
    <source>
        <dbReference type="Proteomes" id="UP000254343"/>
    </source>
</evidence>
<feature type="domain" description="Glycosyl transferase family 1" evidence="1">
    <location>
        <begin position="226"/>
        <end position="314"/>
    </location>
</feature>
<dbReference type="Proteomes" id="UP000254343">
    <property type="component" value="Unassembled WGS sequence"/>
</dbReference>
<dbReference type="InterPro" id="IPR001296">
    <property type="entry name" value="Glyco_trans_1"/>
</dbReference>
<dbReference type="EC" id="2.4.1.250" evidence="2"/>
<organism evidence="2 3">
    <name type="scientific">Afipia felis</name>
    <name type="common">Cat scratch disease bacillus</name>
    <dbReference type="NCBI Taxonomy" id="1035"/>
    <lineage>
        <taxon>Bacteria</taxon>
        <taxon>Pseudomonadati</taxon>
        <taxon>Pseudomonadota</taxon>
        <taxon>Alphaproteobacteria</taxon>
        <taxon>Hyphomicrobiales</taxon>
        <taxon>Nitrobacteraceae</taxon>
        <taxon>Afipia</taxon>
    </lineage>
</organism>
<dbReference type="Pfam" id="PF00534">
    <property type="entry name" value="Glycos_transf_1"/>
    <property type="match status" value="1"/>
</dbReference>
<dbReference type="OrthoDB" id="5490598at2"/>
<dbReference type="SUPFAM" id="SSF53756">
    <property type="entry name" value="UDP-Glycosyltransferase/glycogen phosphorylase"/>
    <property type="match status" value="1"/>
</dbReference>
<name>A0A380W4W4_AFIFE</name>
<dbReference type="Gene3D" id="3.40.50.2000">
    <property type="entry name" value="Glycogen Phosphorylase B"/>
    <property type="match status" value="3"/>
</dbReference>
<proteinExistence type="predicted"/>
<evidence type="ECO:0000313" key="2">
    <source>
        <dbReference type="EMBL" id="SUU83981.1"/>
    </source>
</evidence>
<dbReference type="GO" id="GO:0102710">
    <property type="term" value="F:D-inositol-3-phosphate glycosyltransferase activity"/>
    <property type="evidence" value="ECO:0007669"/>
    <property type="project" value="UniProtKB-EC"/>
</dbReference>
<reference evidence="2 3" key="1">
    <citation type="submission" date="2018-06" db="EMBL/GenBank/DDBJ databases">
        <authorList>
            <consortium name="Pathogen Informatics"/>
            <person name="Doyle S."/>
        </authorList>
    </citation>
    <scope>NUCLEOTIDE SEQUENCE [LARGE SCALE GENOMIC DNA]</scope>
    <source>
        <strain evidence="2 3">NCTC12722</strain>
    </source>
</reference>
<dbReference type="PANTHER" id="PTHR12526">
    <property type="entry name" value="GLYCOSYLTRANSFERASE"/>
    <property type="match status" value="1"/>
</dbReference>
<gene>
    <name evidence="2" type="primary">mshA_1</name>
    <name evidence="2" type="ORF">NCTC12722_01162</name>
</gene>
<dbReference type="EMBL" id="UIGB01000001">
    <property type="protein sequence ID" value="SUU83981.1"/>
    <property type="molecule type" value="Genomic_DNA"/>
</dbReference>